<evidence type="ECO:0000313" key="2">
    <source>
        <dbReference type="Proteomes" id="UP000269396"/>
    </source>
</evidence>
<proteinExistence type="predicted"/>
<reference evidence="1 2" key="1">
    <citation type="submission" date="2018-11" db="EMBL/GenBank/DDBJ databases">
        <authorList>
            <consortium name="Pathogen Informatics"/>
        </authorList>
    </citation>
    <scope>NUCLEOTIDE SEQUENCE [LARGE SCALE GENOMIC DNA]</scope>
    <source>
        <strain>Denwood</strain>
        <strain evidence="2">Zambia</strain>
    </source>
</reference>
<gene>
    <name evidence="1" type="ORF">SMTD_LOCUS7835</name>
</gene>
<evidence type="ECO:0000313" key="1">
    <source>
        <dbReference type="EMBL" id="VDP41669.1"/>
    </source>
</evidence>
<sequence>MGKVFEELLNRPTPINPSDIEAAHADLLIDVNPPMTEEIRKAITQIKSGKSAGHDNTPPEALKSDIKVTTNMLHLLFKKIWKEEQVPMDWKEGHLIKIPRKGDLSKCENYRGITLLSIPGKVFNSVAEPDERCSRCLTSRSTSWTP</sequence>
<keyword evidence="2" id="KW-1185">Reference proteome</keyword>
<dbReference type="Proteomes" id="UP000269396">
    <property type="component" value="Unassembled WGS sequence"/>
</dbReference>
<accession>A0A183P0E9</accession>
<dbReference type="PANTHER" id="PTHR19446">
    <property type="entry name" value="REVERSE TRANSCRIPTASES"/>
    <property type="match status" value="1"/>
</dbReference>
<dbReference type="EMBL" id="UZAL01028503">
    <property type="protein sequence ID" value="VDP41669.1"/>
    <property type="molecule type" value="Genomic_DNA"/>
</dbReference>
<dbReference type="AlphaFoldDB" id="A0A183P0E9"/>
<name>A0A183P0E9_9TREM</name>
<organism evidence="1 2">
    <name type="scientific">Schistosoma mattheei</name>
    <dbReference type="NCBI Taxonomy" id="31246"/>
    <lineage>
        <taxon>Eukaryota</taxon>
        <taxon>Metazoa</taxon>
        <taxon>Spiralia</taxon>
        <taxon>Lophotrochozoa</taxon>
        <taxon>Platyhelminthes</taxon>
        <taxon>Trematoda</taxon>
        <taxon>Digenea</taxon>
        <taxon>Strigeidida</taxon>
        <taxon>Schistosomatoidea</taxon>
        <taxon>Schistosomatidae</taxon>
        <taxon>Schistosoma</taxon>
    </lineage>
</organism>
<protein>
    <submittedName>
        <fullName evidence="1">Uncharacterized protein</fullName>
    </submittedName>
</protein>